<keyword evidence="2" id="KW-1185">Reference proteome</keyword>
<dbReference type="EMBL" id="MU971374">
    <property type="protein sequence ID" value="KAK9237100.1"/>
    <property type="molecule type" value="Genomic_DNA"/>
</dbReference>
<gene>
    <name evidence="1" type="ORF">V1525DRAFT_388845</name>
</gene>
<organism evidence="1 2">
    <name type="scientific">Lipomyces kononenkoae</name>
    <name type="common">Yeast</name>
    <dbReference type="NCBI Taxonomy" id="34357"/>
    <lineage>
        <taxon>Eukaryota</taxon>
        <taxon>Fungi</taxon>
        <taxon>Dikarya</taxon>
        <taxon>Ascomycota</taxon>
        <taxon>Saccharomycotina</taxon>
        <taxon>Lipomycetes</taxon>
        <taxon>Lipomycetales</taxon>
        <taxon>Lipomycetaceae</taxon>
        <taxon>Lipomyces</taxon>
    </lineage>
</organism>
<name>A0ACC3SZT7_LIPKO</name>
<sequence length="164" mass="18134">MVTNYTRALNLVKSNPPEQTLDVQLPRAKYLQLENAFYKLYPESLELRYPSLSYDSFTETVTVVTAPAYIHESAVGDLNVAISAYAEQYLSTYSEELASSTGNCGSTTTRRFRGAFEGSRTQPDGGVRYKSLDGQKVTVVVEVGFSENYTRLIESSASSARLTV</sequence>
<reference evidence="2" key="1">
    <citation type="journal article" date="2024" name="Front. Bioeng. Biotechnol.">
        <title>Genome-scale model development and genomic sequencing of the oleaginous clade Lipomyces.</title>
        <authorList>
            <person name="Czajka J.J."/>
            <person name="Han Y."/>
            <person name="Kim J."/>
            <person name="Mondo S.J."/>
            <person name="Hofstad B.A."/>
            <person name="Robles A."/>
            <person name="Haridas S."/>
            <person name="Riley R."/>
            <person name="LaButti K."/>
            <person name="Pangilinan J."/>
            <person name="Andreopoulos W."/>
            <person name="Lipzen A."/>
            <person name="Yan J."/>
            <person name="Wang M."/>
            <person name="Ng V."/>
            <person name="Grigoriev I.V."/>
            <person name="Spatafora J.W."/>
            <person name="Magnuson J.K."/>
            <person name="Baker S.E."/>
            <person name="Pomraning K.R."/>
        </authorList>
    </citation>
    <scope>NUCLEOTIDE SEQUENCE [LARGE SCALE GENOMIC DNA]</scope>
    <source>
        <strain evidence="2">CBS 7786</strain>
    </source>
</reference>
<dbReference type="Proteomes" id="UP001433508">
    <property type="component" value="Unassembled WGS sequence"/>
</dbReference>
<accession>A0ACC3SZT7</accession>
<protein>
    <submittedName>
        <fullName evidence="1">Uncharacterized protein</fullName>
    </submittedName>
</protein>
<evidence type="ECO:0000313" key="2">
    <source>
        <dbReference type="Proteomes" id="UP001433508"/>
    </source>
</evidence>
<evidence type="ECO:0000313" key="1">
    <source>
        <dbReference type="EMBL" id="KAK9237100.1"/>
    </source>
</evidence>
<proteinExistence type="predicted"/>
<comment type="caution">
    <text evidence="1">The sequence shown here is derived from an EMBL/GenBank/DDBJ whole genome shotgun (WGS) entry which is preliminary data.</text>
</comment>